<evidence type="ECO:0000259" key="14">
    <source>
        <dbReference type="PROSITE" id="PS50011"/>
    </source>
</evidence>
<comment type="caution">
    <text evidence="16">The sequence shown here is derived from an EMBL/GenBank/DDBJ whole genome shotgun (WGS) entry which is preliminary data.</text>
</comment>
<evidence type="ECO:0000313" key="16">
    <source>
        <dbReference type="EMBL" id="RYQ86519.1"/>
    </source>
</evidence>
<dbReference type="EMBL" id="SDMP01000020">
    <property type="protein sequence ID" value="RYQ86519.1"/>
    <property type="molecule type" value="Genomic_DNA"/>
</dbReference>
<dbReference type="GO" id="GO:0004672">
    <property type="term" value="F:protein kinase activity"/>
    <property type="evidence" value="ECO:0007669"/>
    <property type="project" value="InterPro"/>
</dbReference>
<proteinExistence type="predicted"/>
<dbReference type="AlphaFoldDB" id="A0A444X9Z3"/>
<dbReference type="PROSITE" id="PS51698">
    <property type="entry name" value="U_BOX"/>
    <property type="match status" value="1"/>
</dbReference>
<dbReference type="UniPathway" id="UPA00143"/>
<feature type="domain" description="U-box" evidence="15">
    <location>
        <begin position="736"/>
        <end position="805"/>
    </location>
</feature>
<keyword evidence="8" id="KW-0418">Kinase</keyword>
<dbReference type="SMR" id="A0A444X9Z3"/>
<reference evidence="16 17" key="1">
    <citation type="submission" date="2019-01" db="EMBL/GenBank/DDBJ databases">
        <title>Sequencing of cultivated peanut Arachis hypogaea provides insights into genome evolution and oil improvement.</title>
        <authorList>
            <person name="Chen X."/>
        </authorList>
    </citation>
    <scope>NUCLEOTIDE SEQUENCE [LARGE SCALE GENOMIC DNA]</scope>
    <source>
        <strain evidence="17">cv. Fuhuasheng</strain>
        <strain evidence="16">GDAAS-fuhuasheng2018</strain>
        <tissue evidence="16">Leaves</tissue>
    </source>
</reference>
<comment type="function">
    <text evidence="2">Functions as an E3 ubiquitin ligase.</text>
</comment>
<keyword evidence="17" id="KW-1185">Reference proteome</keyword>
<dbReference type="STRING" id="3818.A0A444X9Z3"/>
<evidence type="ECO:0000256" key="1">
    <source>
        <dbReference type="ARBA" id="ARBA00000900"/>
    </source>
</evidence>
<evidence type="ECO:0000313" key="17">
    <source>
        <dbReference type="Proteomes" id="UP000289738"/>
    </source>
</evidence>
<dbReference type="InterPro" id="IPR008271">
    <property type="entry name" value="Ser/Thr_kinase_AS"/>
</dbReference>
<dbReference type="InterPro" id="IPR051348">
    <property type="entry name" value="U-box_ubiquitin_ligases"/>
</dbReference>
<protein>
    <recommendedName>
        <fullName evidence="4">RING-type E3 ubiquitin transferase</fullName>
        <ecNumber evidence="4">2.3.2.27</ecNumber>
    </recommendedName>
</protein>
<keyword evidence="12" id="KW-0175">Coiled coil</keyword>
<dbReference type="EMBL" id="SDMP01000020">
    <property type="protein sequence ID" value="RYQ86518.1"/>
    <property type="molecule type" value="Genomic_DNA"/>
</dbReference>
<evidence type="ECO:0000256" key="7">
    <source>
        <dbReference type="ARBA" id="ARBA00022741"/>
    </source>
</evidence>
<dbReference type="SUPFAM" id="SSF57850">
    <property type="entry name" value="RING/U-box"/>
    <property type="match status" value="1"/>
</dbReference>
<evidence type="ECO:0000256" key="11">
    <source>
        <dbReference type="PROSITE-ProRule" id="PRU10141"/>
    </source>
</evidence>
<dbReference type="PANTHER" id="PTHR45647">
    <property type="entry name" value="OS02G0152300 PROTEIN"/>
    <property type="match status" value="1"/>
</dbReference>
<accession>A0A444X9Z3</accession>
<feature type="domain" description="Protein kinase" evidence="14">
    <location>
        <begin position="453"/>
        <end position="714"/>
    </location>
</feature>
<comment type="catalytic activity">
    <reaction evidence="1">
        <text>S-ubiquitinyl-[E2 ubiquitin-conjugating enzyme]-L-cysteine + [acceptor protein]-L-lysine = [E2 ubiquitin-conjugating enzyme]-L-cysteine + N(6)-ubiquitinyl-[acceptor protein]-L-lysine.</text>
        <dbReference type="EC" id="2.3.2.27"/>
    </reaction>
</comment>
<dbReference type="GO" id="GO:0061630">
    <property type="term" value="F:ubiquitin protein ligase activity"/>
    <property type="evidence" value="ECO:0007669"/>
    <property type="project" value="UniProtKB-EC"/>
</dbReference>
<name>A0A444X9Z3_ARAHY</name>
<evidence type="ECO:0000259" key="15">
    <source>
        <dbReference type="PROSITE" id="PS51698"/>
    </source>
</evidence>
<dbReference type="SUPFAM" id="SSF56112">
    <property type="entry name" value="Protein kinase-like (PK-like)"/>
    <property type="match status" value="1"/>
</dbReference>
<dbReference type="OrthoDB" id="10064100at2759"/>
<dbReference type="Gene3D" id="3.30.200.20">
    <property type="entry name" value="Phosphorylase Kinase, domain 1"/>
    <property type="match status" value="1"/>
</dbReference>
<dbReference type="Gene3D" id="3.30.40.10">
    <property type="entry name" value="Zinc/RING finger domain, C3HC4 (zinc finger)"/>
    <property type="match status" value="1"/>
</dbReference>
<dbReference type="Gene3D" id="1.10.510.10">
    <property type="entry name" value="Transferase(Phosphotransferase) domain 1"/>
    <property type="match status" value="1"/>
</dbReference>
<evidence type="ECO:0000256" key="10">
    <source>
        <dbReference type="ARBA" id="ARBA00022840"/>
    </source>
</evidence>
<dbReference type="PANTHER" id="PTHR45647:SF15">
    <property type="entry name" value="U-BOX DOMAIN-CONTAINING PROTEIN 35"/>
    <property type="match status" value="1"/>
</dbReference>
<keyword evidence="7 11" id="KW-0547">Nucleotide-binding</keyword>
<dbReference type="GO" id="GO:0016567">
    <property type="term" value="P:protein ubiquitination"/>
    <property type="evidence" value="ECO:0007669"/>
    <property type="project" value="UniProtKB-UniPathway"/>
</dbReference>
<gene>
    <name evidence="16" type="ORF">Ahy_B10g106187</name>
</gene>
<evidence type="ECO:0000256" key="4">
    <source>
        <dbReference type="ARBA" id="ARBA00012483"/>
    </source>
</evidence>
<dbReference type="EC" id="2.3.2.27" evidence="4"/>
<dbReference type="PROSITE" id="PS00108">
    <property type="entry name" value="PROTEIN_KINASE_ST"/>
    <property type="match status" value="1"/>
</dbReference>
<dbReference type="InterPro" id="IPR017441">
    <property type="entry name" value="Protein_kinase_ATP_BS"/>
</dbReference>
<dbReference type="SMART" id="SM00220">
    <property type="entry name" value="S_TKc"/>
    <property type="match status" value="1"/>
</dbReference>
<dbReference type="PROSITE" id="PS50011">
    <property type="entry name" value="PROTEIN_KINASE_DOM"/>
    <property type="match status" value="1"/>
</dbReference>
<dbReference type="Pfam" id="PF07714">
    <property type="entry name" value="PK_Tyr_Ser-Thr"/>
    <property type="match status" value="1"/>
</dbReference>
<evidence type="ECO:0000256" key="3">
    <source>
        <dbReference type="ARBA" id="ARBA00004906"/>
    </source>
</evidence>
<organism evidence="16 17">
    <name type="scientific">Arachis hypogaea</name>
    <name type="common">Peanut</name>
    <dbReference type="NCBI Taxonomy" id="3818"/>
    <lineage>
        <taxon>Eukaryota</taxon>
        <taxon>Viridiplantae</taxon>
        <taxon>Streptophyta</taxon>
        <taxon>Embryophyta</taxon>
        <taxon>Tracheophyta</taxon>
        <taxon>Spermatophyta</taxon>
        <taxon>Magnoliopsida</taxon>
        <taxon>eudicotyledons</taxon>
        <taxon>Gunneridae</taxon>
        <taxon>Pentapetalae</taxon>
        <taxon>rosids</taxon>
        <taxon>fabids</taxon>
        <taxon>Fabales</taxon>
        <taxon>Fabaceae</taxon>
        <taxon>Papilionoideae</taxon>
        <taxon>50 kb inversion clade</taxon>
        <taxon>dalbergioids sensu lato</taxon>
        <taxon>Dalbergieae</taxon>
        <taxon>Pterocarpus clade</taxon>
        <taxon>Arachis</taxon>
    </lineage>
</organism>
<dbReference type="InterPro" id="IPR000719">
    <property type="entry name" value="Prot_kinase_dom"/>
</dbReference>
<evidence type="ECO:0000256" key="9">
    <source>
        <dbReference type="ARBA" id="ARBA00022786"/>
    </source>
</evidence>
<feature type="coiled-coil region" evidence="12">
    <location>
        <begin position="319"/>
        <end position="346"/>
    </location>
</feature>
<evidence type="ECO:0000256" key="13">
    <source>
        <dbReference type="SAM" id="MobiDB-lite"/>
    </source>
</evidence>
<evidence type="ECO:0000256" key="2">
    <source>
        <dbReference type="ARBA" id="ARBA00003861"/>
    </source>
</evidence>
<evidence type="ECO:0000256" key="8">
    <source>
        <dbReference type="ARBA" id="ARBA00022777"/>
    </source>
</evidence>
<comment type="pathway">
    <text evidence="3">Protein modification; protein ubiquitination.</text>
</comment>
<dbReference type="CDD" id="cd01989">
    <property type="entry name" value="USP_STK_Ubox_N"/>
    <property type="match status" value="1"/>
</dbReference>
<dbReference type="PROSITE" id="PS00107">
    <property type="entry name" value="PROTEIN_KINASE_ATP"/>
    <property type="match status" value="1"/>
</dbReference>
<dbReference type="InterPro" id="IPR014729">
    <property type="entry name" value="Rossmann-like_a/b/a_fold"/>
</dbReference>
<dbReference type="SMART" id="SM00504">
    <property type="entry name" value="Ubox"/>
    <property type="match status" value="1"/>
</dbReference>
<feature type="binding site" evidence="11">
    <location>
        <position position="480"/>
    </location>
    <ligand>
        <name>ATP</name>
        <dbReference type="ChEBI" id="CHEBI:30616"/>
    </ligand>
</feature>
<dbReference type="Gramene" id="arahy.Tifrunner.gnm2.ann2.Ah20g491100.1">
    <property type="protein sequence ID" value="arahy.Tifrunner.gnm2.ann2.Ah20g491100.1-CDS"/>
    <property type="gene ID" value="arahy.Tifrunner.gnm2.ann2.Ah20g491100"/>
</dbReference>
<dbReference type="CDD" id="cd16655">
    <property type="entry name" value="RING-Ubox_WDSUB1-like"/>
    <property type="match status" value="1"/>
</dbReference>
<dbReference type="InterPro" id="IPR001245">
    <property type="entry name" value="Ser-Thr/Tyr_kinase_cat_dom"/>
</dbReference>
<dbReference type="EMBL" id="SDMP01000020">
    <property type="protein sequence ID" value="RYQ86517.1"/>
    <property type="molecule type" value="Genomic_DNA"/>
</dbReference>
<dbReference type="Pfam" id="PF04564">
    <property type="entry name" value="U-box"/>
    <property type="match status" value="1"/>
</dbReference>
<keyword evidence="9" id="KW-0833">Ubl conjugation pathway</keyword>
<feature type="coiled-coil region" evidence="12">
    <location>
        <begin position="372"/>
        <end position="430"/>
    </location>
</feature>
<dbReference type="InterPro" id="IPR013083">
    <property type="entry name" value="Znf_RING/FYVE/PHD"/>
</dbReference>
<feature type="region of interest" description="Disordered" evidence="13">
    <location>
        <begin position="197"/>
        <end position="220"/>
    </location>
</feature>
<sequence>MERIQDKADENSISEHSPSSVVALAIKGNKKSKFVVQWALNKFVPEGMIVFKLIHVHPGIKGVPTPMGNVIPISQVRTDVANAFRKEVEWQTNQKLLPFKRMCEQRKVHADIVVIESDDVAGAVAEEVAKGAITKLVVGASSRSIFTSKHKGISAKISVCTPRFCTVYATSKGKLSIRPSDIQVDDSIIDDTSGISFSSSSSSNYTSTTQTDTGSLASYAPSHSSSLTTQRFQALSSINQTLLKTSTGLIETNHSRGRSLDFGRENITSTSSRNSDIDYALNRSSSYKSVISDTESLNFDQNSAKEEPLAIEHPSPNRQENVNLELEKLRIELRQAQGLHAVAQSESIDASRKLNDLSKRRSEESMKLKEILAKEEMAKELARHEREKYEAAAREAEYLKECAEREAAERKEAELKAIRAAKDKEKLEDAITGSTPLYRKFAWDEIVSATSSFSEDLKIGMGAYGKVYKCSLYHTTVAVKVLHPNRGHNSKQFQQELEILSRTRHPNLLLLLGACPEHGCLVYEYMENGNLDDRLLRKNNATPIPWFERYRIAWEVASALSFLHSSKPKPIIHRDLKPANILLGRNLVSKIGDIGLSTMLQSDNLSTMYKDTEPVGTLCYIDPEYQRNGLISPKSDVYALGIVILQLLTAKPAIGITHVVETAIGAGKLTDILDPEAGSWPFQETLELAQLGLSCAELRRIDRPDLKDHVLPKLERLKEIADRTQESPSIVFVRSRPPNHFICPILQDVMDDPCVAADGYSYDRKAIEKWFQENDKSPMTNMALPHKHLIPNYTLLSAIMEWKSQ</sequence>
<keyword evidence="10 11" id="KW-0067">ATP-binding</keyword>
<dbReference type="InterPro" id="IPR003613">
    <property type="entry name" value="Ubox_domain"/>
</dbReference>
<keyword evidence="5" id="KW-0723">Serine/threonine-protein kinase</keyword>
<evidence type="ECO:0000256" key="6">
    <source>
        <dbReference type="ARBA" id="ARBA00022679"/>
    </source>
</evidence>
<evidence type="ECO:0000256" key="5">
    <source>
        <dbReference type="ARBA" id="ARBA00022527"/>
    </source>
</evidence>
<dbReference type="Gene3D" id="3.40.50.620">
    <property type="entry name" value="HUPs"/>
    <property type="match status" value="1"/>
</dbReference>
<dbReference type="Proteomes" id="UP000289738">
    <property type="component" value="Chromosome B10"/>
</dbReference>
<dbReference type="InterPro" id="IPR011009">
    <property type="entry name" value="Kinase-like_dom_sf"/>
</dbReference>
<dbReference type="GO" id="GO:0005524">
    <property type="term" value="F:ATP binding"/>
    <property type="evidence" value="ECO:0007669"/>
    <property type="project" value="UniProtKB-UniRule"/>
</dbReference>
<keyword evidence="6" id="KW-0808">Transferase</keyword>
<evidence type="ECO:0000256" key="12">
    <source>
        <dbReference type="SAM" id="Coils"/>
    </source>
</evidence>